<comment type="caution">
    <text evidence="8">The sequence shown here is derived from an EMBL/GenBank/DDBJ whole genome shotgun (WGS) entry which is preliminary data.</text>
</comment>
<keyword evidence="9" id="KW-1185">Reference proteome</keyword>
<evidence type="ECO:0000256" key="2">
    <source>
        <dbReference type="ARBA" id="ARBA00022448"/>
    </source>
</evidence>
<keyword evidence="2 6" id="KW-0813">Transport</keyword>
<dbReference type="InterPro" id="IPR035906">
    <property type="entry name" value="MetI-like_sf"/>
</dbReference>
<evidence type="ECO:0000256" key="4">
    <source>
        <dbReference type="ARBA" id="ARBA00022989"/>
    </source>
</evidence>
<dbReference type="SUPFAM" id="SSF161098">
    <property type="entry name" value="MetI-like"/>
    <property type="match status" value="1"/>
</dbReference>
<dbReference type="PANTHER" id="PTHR43496:SF1">
    <property type="entry name" value="POLYGALACTURONAN_RHAMNOGALACTURONAN TRANSPORT SYSTEM PERMEASE PROTEIN YTEP"/>
    <property type="match status" value="1"/>
</dbReference>
<evidence type="ECO:0000256" key="6">
    <source>
        <dbReference type="RuleBase" id="RU363032"/>
    </source>
</evidence>
<accession>A0ABR5SP11</accession>
<feature type="transmembrane region" description="Helical" evidence="6">
    <location>
        <begin position="36"/>
        <end position="62"/>
    </location>
</feature>
<keyword evidence="5 6" id="KW-0472">Membrane</keyword>
<dbReference type="PANTHER" id="PTHR43496">
    <property type="entry name" value="PROTEIN LPLB"/>
    <property type="match status" value="1"/>
</dbReference>
<dbReference type="EMBL" id="LIPY01000122">
    <property type="protein sequence ID" value="KWX71434.1"/>
    <property type="molecule type" value="Genomic_DNA"/>
</dbReference>
<evidence type="ECO:0000256" key="1">
    <source>
        <dbReference type="ARBA" id="ARBA00004141"/>
    </source>
</evidence>
<feature type="transmembrane region" description="Helical" evidence="6">
    <location>
        <begin position="99"/>
        <end position="120"/>
    </location>
</feature>
<keyword evidence="4 6" id="KW-1133">Transmembrane helix</keyword>
<dbReference type="CDD" id="cd06261">
    <property type="entry name" value="TM_PBP2"/>
    <property type="match status" value="1"/>
</dbReference>
<evidence type="ECO:0000256" key="3">
    <source>
        <dbReference type="ARBA" id="ARBA00022692"/>
    </source>
</evidence>
<protein>
    <submittedName>
        <fullName evidence="8">Protein lplB</fullName>
    </submittedName>
</protein>
<organism evidence="8 9">
    <name type="scientific">Paenibacillus jilunlii</name>
    <dbReference type="NCBI Taxonomy" id="682956"/>
    <lineage>
        <taxon>Bacteria</taxon>
        <taxon>Bacillati</taxon>
        <taxon>Bacillota</taxon>
        <taxon>Bacilli</taxon>
        <taxon>Bacillales</taxon>
        <taxon>Paenibacillaceae</taxon>
        <taxon>Paenibacillus</taxon>
    </lineage>
</organism>
<feature type="transmembrane region" description="Helical" evidence="6">
    <location>
        <begin position="289"/>
        <end position="313"/>
    </location>
</feature>
<proteinExistence type="inferred from homology"/>
<name>A0ABR5SP11_9BACL</name>
<dbReference type="PROSITE" id="PS50928">
    <property type="entry name" value="ABC_TM1"/>
    <property type="match status" value="1"/>
</dbReference>
<dbReference type="Pfam" id="PF00528">
    <property type="entry name" value="BPD_transp_1"/>
    <property type="match status" value="1"/>
</dbReference>
<feature type="transmembrane region" description="Helical" evidence="6">
    <location>
        <begin position="141"/>
        <end position="166"/>
    </location>
</feature>
<evidence type="ECO:0000313" key="9">
    <source>
        <dbReference type="Proteomes" id="UP000070252"/>
    </source>
</evidence>
<dbReference type="Proteomes" id="UP000070252">
    <property type="component" value="Unassembled WGS sequence"/>
</dbReference>
<gene>
    <name evidence="8" type="ORF">AML91_24825</name>
</gene>
<comment type="similarity">
    <text evidence="6">Belongs to the binding-protein-dependent transport system permease family.</text>
</comment>
<feature type="transmembrane region" description="Helical" evidence="6">
    <location>
        <begin position="186"/>
        <end position="208"/>
    </location>
</feature>
<comment type="subcellular location">
    <subcellularLocation>
        <location evidence="6">Cell membrane</location>
        <topology evidence="6">Multi-pass membrane protein</topology>
    </subcellularLocation>
    <subcellularLocation>
        <location evidence="1">Membrane</location>
        <topology evidence="1">Multi-pass membrane protein</topology>
    </subcellularLocation>
</comment>
<keyword evidence="3 6" id="KW-0812">Transmembrane</keyword>
<dbReference type="InterPro" id="IPR000515">
    <property type="entry name" value="MetI-like"/>
</dbReference>
<evidence type="ECO:0000259" key="7">
    <source>
        <dbReference type="PROSITE" id="PS50928"/>
    </source>
</evidence>
<feature type="domain" description="ABC transmembrane type-1" evidence="7">
    <location>
        <begin position="95"/>
        <end position="310"/>
    </location>
</feature>
<sequence>MNLGTGATELNRKSRAAAARSRAASKWRIAWRNRDYYVLLIPGLLFLLLFKYTPLYGVLIAFQDFNIFDGIRGSEWVGLEQFHKLVQSEEFGQVFMNTLLISVYKIVLLFPVPILIALVLNEVRLMFFKRTIQTIIYLPHFLSWVIISGLFVTILSTSGGLVNNIIQWFGGEPISFFVSNQYFRSLVVFTAGWKEVGWNAIVFIAAIAGIDQEQYEAASIDGAGRIRRMLYISLPGILPTVVLMFILRLGSVLDAGTEQILTMYNPVVYETADVIGTFVYRIGLGKMDYSFSTAVGLFNSVVGFILIVSGNYISRKLLKRGIW</sequence>
<evidence type="ECO:0000313" key="8">
    <source>
        <dbReference type="EMBL" id="KWX71434.1"/>
    </source>
</evidence>
<evidence type="ECO:0000256" key="5">
    <source>
        <dbReference type="ARBA" id="ARBA00023136"/>
    </source>
</evidence>
<feature type="transmembrane region" description="Helical" evidence="6">
    <location>
        <begin position="229"/>
        <end position="247"/>
    </location>
</feature>
<dbReference type="Gene3D" id="1.10.3720.10">
    <property type="entry name" value="MetI-like"/>
    <property type="match status" value="1"/>
</dbReference>
<dbReference type="RefSeq" id="WP_062526752.1">
    <property type="nucleotide sequence ID" value="NZ_CP048429.1"/>
</dbReference>
<reference evidence="8 9" key="1">
    <citation type="submission" date="2015-08" db="EMBL/GenBank/DDBJ databases">
        <title>Genome of Paenibacillus jilunlii.</title>
        <authorList>
            <person name="Sant'Anna F.H."/>
            <person name="Ambrosini A."/>
            <person name="Souza R."/>
            <person name="Bach E."/>
            <person name="Fernandes G."/>
            <person name="Balsanelli E."/>
            <person name="Baura V.A."/>
            <person name="Pedrosa F.O."/>
            <person name="Souza E.M."/>
            <person name="Passaglia L."/>
        </authorList>
    </citation>
    <scope>NUCLEOTIDE SEQUENCE [LARGE SCALE GENOMIC DNA]</scope>
    <source>
        <strain evidence="8 9">DSM 23019</strain>
    </source>
</reference>